<dbReference type="InterPro" id="IPR044846">
    <property type="entry name" value="GH10"/>
</dbReference>
<dbReference type="SUPFAM" id="SSF51445">
    <property type="entry name" value="(Trans)glycosidases"/>
    <property type="match status" value="1"/>
</dbReference>
<dbReference type="EC" id="3.2.1.8" evidence="6"/>
<evidence type="ECO:0000256" key="6">
    <source>
        <dbReference type="RuleBase" id="RU361174"/>
    </source>
</evidence>
<evidence type="ECO:0000259" key="8">
    <source>
        <dbReference type="PROSITE" id="PS51760"/>
    </source>
</evidence>
<comment type="similarity">
    <text evidence="6">Belongs to the glycosyl hydrolase 10 (cellulase F) family.</text>
</comment>
<sequence>MHIPFVLFCLLFSFCAGAQENASQELVPLKTAYEGAFLIGTAVNPGITSGRDTALNRIVREQFNAITVENVMKAEEINPEPGVYNWAPGDEFVAFGKEHDMFIVGHTLIWHNQTPAWFFTNDAGEPNTPEQQAERLRSHVEAVAGRYAGQVDAWDVVNEVIDNDGSYRPTTWVNGIGNGDSLVAMAFRAAEQYAPGTELYYNDFNAWRPTKRDGIVRMVRMLQEQGIRIDGIGIQGHWGLNYPKNEYIEAAIDSFASLGVKVMITELDVDVLPLTREGQIIGTGMMHPQYELEEFKTYLDPYSDGLPEEVQQQLTDRYRELFEIFYRKRDKIDRVTFWGVEDGMSWKNGYPIPNRTNYVLPYNRDLTPKPAVEAILAVPRSMD</sequence>
<proteinExistence type="inferred from homology"/>
<evidence type="ECO:0000256" key="5">
    <source>
        <dbReference type="PROSITE-ProRule" id="PRU10061"/>
    </source>
</evidence>
<dbReference type="GO" id="GO:0045493">
    <property type="term" value="P:xylan catabolic process"/>
    <property type="evidence" value="ECO:0007669"/>
    <property type="project" value="UniProtKB-KW"/>
</dbReference>
<organism evidence="9 10">
    <name type="scientific">Neolewinella xylanilytica</name>
    <dbReference type="NCBI Taxonomy" id="1514080"/>
    <lineage>
        <taxon>Bacteria</taxon>
        <taxon>Pseudomonadati</taxon>
        <taxon>Bacteroidota</taxon>
        <taxon>Saprospiria</taxon>
        <taxon>Saprospirales</taxon>
        <taxon>Lewinellaceae</taxon>
        <taxon>Neolewinella</taxon>
    </lineage>
</organism>
<comment type="caution">
    <text evidence="9">The sequence shown here is derived from an EMBL/GenBank/DDBJ whole genome shotgun (WGS) entry which is preliminary data.</text>
</comment>
<evidence type="ECO:0000313" key="9">
    <source>
        <dbReference type="EMBL" id="PPK84801.1"/>
    </source>
</evidence>
<feature type="signal peptide" evidence="7">
    <location>
        <begin position="1"/>
        <end position="18"/>
    </location>
</feature>
<dbReference type="InterPro" id="IPR017853">
    <property type="entry name" value="GH"/>
</dbReference>
<keyword evidence="10" id="KW-1185">Reference proteome</keyword>
<evidence type="ECO:0000256" key="2">
    <source>
        <dbReference type="ARBA" id="ARBA00023277"/>
    </source>
</evidence>
<evidence type="ECO:0000256" key="7">
    <source>
        <dbReference type="SAM" id="SignalP"/>
    </source>
</evidence>
<keyword evidence="3 6" id="KW-0326">Glycosidase</keyword>
<keyword evidence="7" id="KW-0732">Signal</keyword>
<dbReference type="AlphaFoldDB" id="A0A2S6I1Q2"/>
<dbReference type="InterPro" id="IPR001000">
    <property type="entry name" value="GH10_dom"/>
</dbReference>
<keyword evidence="9" id="KW-0858">Xylan degradation</keyword>
<dbReference type="PANTHER" id="PTHR31490">
    <property type="entry name" value="GLYCOSYL HYDROLASE"/>
    <property type="match status" value="1"/>
</dbReference>
<reference evidence="9 10" key="1">
    <citation type="submission" date="2018-02" db="EMBL/GenBank/DDBJ databases">
        <title>Genomic Encyclopedia of Archaeal and Bacterial Type Strains, Phase II (KMG-II): from individual species to whole genera.</title>
        <authorList>
            <person name="Goeker M."/>
        </authorList>
    </citation>
    <scope>NUCLEOTIDE SEQUENCE [LARGE SCALE GENOMIC DNA]</scope>
    <source>
        <strain evidence="9 10">DSM 29526</strain>
    </source>
</reference>
<protein>
    <recommendedName>
        <fullName evidence="6">Beta-xylanase</fullName>
        <ecNumber evidence="6">3.2.1.8</ecNumber>
    </recommendedName>
</protein>
<feature type="chain" id="PRO_5015746273" description="Beta-xylanase" evidence="7">
    <location>
        <begin position="19"/>
        <end position="383"/>
    </location>
</feature>
<dbReference type="InterPro" id="IPR031158">
    <property type="entry name" value="GH10_AS"/>
</dbReference>
<gene>
    <name evidence="9" type="ORF">CLV84_3965</name>
</gene>
<evidence type="ECO:0000256" key="3">
    <source>
        <dbReference type="ARBA" id="ARBA00023295"/>
    </source>
</evidence>
<dbReference type="PROSITE" id="PS51760">
    <property type="entry name" value="GH10_2"/>
    <property type="match status" value="1"/>
</dbReference>
<dbReference type="Pfam" id="PF00331">
    <property type="entry name" value="Glyco_hydro_10"/>
    <property type="match status" value="1"/>
</dbReference>
<dbReference type="OrthoDB" id="9809277at2"/>
<dbReference type="PRINTS" id="PR00134">
    <property type="entry name" value="GLHYDRLASE10"/>
</dbReference>
<feature type="active site" description="Nucleophile" evidence="5">
    <location>
        <position position="266"/>
    </location>
</feature>
<dbReference type="EMBL" id="PTJC01000007">
    <property type="protein sequence ID" value="PPK84801.1"/>
    <property type="molecule type" value="Genomic_DNA"/>
</dbReference>
<dbReference type="RefSeq" id="WP_104421519.1">
    <property type="nucleotide sequence ID" value="NZ_PTJC01000007.1"/>
</dbReference>
<dbReference type="Gene3D" id="3.20.20.80">
    <property type="entry name" value="Glycosidases"/>
    <property type="match status" value="1"/>
</dbReference>
<dbReference type="GO" id="GO:0031176">
    <property type="term" value="F:endo-1,4-beta-xylanase activity"/>
    <property type="evidence" value="ECO:0007669"/>
    <property type="project" value="UniProtKB-EC"/>
</dbReference>
<keyword evidence="1 6" id="KW-0378">Hydrolase</keyword>
<accession>A0A2S6I1Q2</accession>
<dbReference type="PANTHER" id="PTHR31490:SF90">
    <property type="entry name" value="ENDO-1,4-BETA-XYLANASE A"/>
    <property type="match status" value="1"/>
</dbReference>
<dbReference type="SMART" id="SM00633">
    <property type="entry name" value="Glyco_10"/>
    <property type="match status" value="1"/>
</dbReference>
<name>A0A2S6I1Q2_9BACT</name>
<evidence type="ECO:0000256" key="1">
    <source>
        <dbReference type="ARBA" id="ARBA00022801"/>
    </source>
</evidence>
<keyword evidence="4 6" id="KW-0624">Polysaccharide degradation</keyword>
<feature type="domain" description="GH10" evidence="8">
    <location>
        <begin position="23"/>
        <end position="378"/>
    </location>
</feature>
<evidence type="ECO:0000256" key="4">
    <source>
        <dbReference type="ARBA" id="ARBA00023326"/>
    </source>
</evidence>
<dbReference type="Proteomes" id="UP000237662">
    <property type="component" value="Unassembled WGS sequence"/>
</dbReference>
<keyword evidence="2 6" id="KW-0119">Carbohydrate metabolism</keyword>
<evidence type="ECO:0000313" key="10">
    <source>
        <dbReference type="Proteomes" id="UP000237662"/>
    </source>
</evidence>
<comment type="catalytic activity">
    <reaction evidence="6">
        <text>Endohydrolysis of (1-&gt;4)-beta-D-xylosidic linkages in xylans.</text>
        <dbReference type="EC" id="3.2.1.8"/>
    </reaction>
</comment>
<dbReference type="PROSITE" id="PS00591">
    <property type="entry name" value="GH10_1"/>
    <property type="match status" value="1"/>
</dbReference>